<organism evidence="1 2">
    <name type="scientific">Agaribacillus aureus</name>
    <dbReference type="NCBI Taxonomy" id="3051825"/>
    <lineage>
        <taxon>Bacteria</taxon>
        <taxon>Pseudomonadati</taxon>
        <taxon>Bacteroidota</taxon>
        <taxon>Cytophagia</taxon>
        <taxon>Cytophagales</taxon>
        <taxon>Splendidivirgaceae</taxon>
        <taxon>Agaribacillus</taxon>
    </lineage>
</organism>
<comment type="caution">
    <text evidence="1">The sequence shown here is derived from an EMBL/GenBank/DDBJ whole genome shotgun (WGS) entry which is preliminary data.</text>
</comment>
<evidence type="ECO:0000313" key="1">
    <source>
        <dbReference type="EMBL" id="MDN5211585.1"/>
    </source>
</evidence>
<accession>A0ABT8L1G0</accession>
<gene>
    <name evidence="1" type="ORF">QQ020_05970</name>
</gene>
<dbReference type="Proteomes" id="UP001172083">
    <property type="component" value="Unassembled WGS sequence"/>
</dbReference>
<reference evidence="1" key="1">
    <citation type="submission" date="2023-06" db="EMBL/GenBank/DDBJ databases">
        <title>Genomic of Agaribacillus aureum.</title>
        <authorList>
            <person name="Wang G."/>
        </authorList>
    </citation>
    <scope>NUCLEOTIDE SEQUENCE</scope>
    <source>
        <strain evidence="1">BMA12</strain>
    </source>
</reference>
<sequence length="102" mass="12064">MKLPRTYYEQINEAINRQKIPLKSFSFTKKRGWIHINHHPTNSYFSFFRKKSVTISSQTHQWESSETFKIKPSDGDPQQKESWHGVMESLIAWLADIPKQAL</sequence>
<keyword evidence="2" id="KW-1185">Reference proteome</keyword>
<dbReference type="RefSeq" id="WP_346756915.1">
    <property type="nucleotide sequence ID" value="NZ_JAUJEB010000001.1"/>
</dbReference>
<name>A0ABT8L1G0_9BACT</name>
<protein>
    <recommendedName>
        <fullName evidence="3">DUF5655 domain-containing protein</fullName>
    </recommendedName>
</protein>
<evidence type="ECO:0008006" key="3">
    <source>
        <dbReference type="Google" id="ProtNLM"/>
    </source>
</evidence>
<evidence type="ECO:0000313" key="2">
    <source>
        <dbReference type="Proteomes" id="UP001172083"/>
    </source>
</evidence>
<dbReference type="EMBL" id="JAUJEB010000001">
    <property type="protein sequence ID" value="MDN5211585.1"/>
    <property type="molecule type" value="Genomic_DNA"/>
</dbReference>
<proteinExistence type="predicted"/>